<keyword evidence="3" id="KW-1185">Reference proteome</keyword>
<gene>
    <name evidence="2" type="ORF">ASIM_LOCUS5037</name>
</gene>
<feature type="region of interest" description="Disordered" evidence="1">
    <location>
        <begin position="73"/>
        <end position="107"/>
    </location>
</feature>
<evidence type="ECO:0000313" key="4">
    <source>
        <dbReference type="WBParaSite" id="ASIM_0000523601-mRNA-1"/>
    </source>
</evidence>
<dbReference type="EMBL" id="UYRR01009447">
    <property type="protein sequence ID" value="VDK24902.1"/>
    <property type="molecule type" value="Genomic_DNA"/>
</dbReference>
<sequence>MTANELMGNAWIVQCSRALDIRLYESDFSNDSKWLDMMDILNEYINGICAINNDLLIKPMEEISNTLLTRRCEKENDDENQTKKHKIQRLTPSSLDELGSSPLLQPA</sequence>
<evidence type="ECO:0000313" key="2">
    <source>
        <dbReference type="EMBL" id="VDK24902.1"/>
    </source>
</evidence>
<dbReference type="AlphaFoldDB" id="A0A0M3JCA6"/>
<reference evidence="4" key="1">
    <citation type="submission" date="2017-02" db="UniProtKB">
        <authorList>
            <consortium name="WormBaseParasite"/>
        </authorList>
    </citation>
    <scope>IDENTIFICATION</scope>
</reference>
<proteinExistence type="predicted"/>
<protein>
    <submittedName>
        <fullName evidence="2 4">Uncharacterized protein</fullName>
    </submittedName>
</protein>
<name>A0A0M3JCA6_ANISI</name>
<dbReference type="WBParaSite" id="ASIM_0000523601-mRNA-1">
    <property type="protein sequence ID" value="ASIM_0000523601-mRNA-1"/>
    <property type="gene ID" value="ASIM_0000523601"/>
</dbReference>
<dbReference type="Proteomes" id="UP000267096">
    <property type="component" value="Unassembled WGS sequence"/>
</dbReference>
<evidence type="ECO:0000313" key="3">
    <source>
        <dbReference type="Proteomes" id="UP000267096"/>
    </source>
</evidence>
<organism evidence="4">
    <name type="scientific">Anisakis simplex</name>
    <name type="common">Herring worm</name>
    <dbReference type="NCBI Taxonomy" id="6269"/>
    <lineage>
        <taxon>Eukaryota</taxon>
        <taxon>Metazoa</taxon>
        <taxon>Ecdysozoa</taxon>
        <taxon>Nematoda</taxon>
        <taxon>Chromadorea</taxon>
        <taxon>Rhabditida</taxon>
        <taxon>Spirurina</taxon>
        <taxon>Ascaridomorpha</taxon>
        <taxon>Ascaridoidea</taxon>
        <taxon>Anisakidae</taxon>
        <taxon>Anisakis</taxon>
        <taxon>Anisakis simplex complex</taxon>
    </lineage>
</organism>
<accession>A0A0M3JCA6</accession>
<evidence type="ECO:0000256" key="1">
    <source>
        <dbReference type="SAM" id="MobiDB-lite"/>
    </source>
</evidence>
<reference evidence="2 3" key="2">
    <citation type="submission" date="2018-11" db="EMBL/GenBank/DDBJ databases">
        <authorList>
            <consortium name="Pathogen Informatics"/>
        </authorList>
    </citation>
    <scope>NUCLEOTIDE SEQUENCE [LARGE SCALE GENOMIC DNA]</scope>
</reference>